<dbReference type="Gene3D" id="1.25.40.20">
    <property type="entry name" value="Ankyrin repeat-containing domain"/>
    <property type="match status" value="3"/>
</dbReference>
<reference evidence="4 5" key="1">
    <citation type="submission" date="2020-02" db="EMBL/GenBank/DDBJ databases">
        <authorList>
            <person name="Ferguson B K."/>
        </authorList>
    </citation>
    <scope>NUCLEOTIDE SEQUENCE [LARGE SCALE GENOMIC DNA]</scope>
</reference>
<keyword evidence="1" id="KW-0677">Repeat</keyword>
<dbReference type="EMBL" id="CADCXV010000920">
    <property type="protein sequence ID" value="CAB0038672.1"/>
    <property type="molecule type" value="Genomic_DNA"/>
</dbReference>
<feature type="repeat" description="ANK" evidence="3">
    <location>
        <begin position="246"/>
        <end position="279"/>
    </location>
</feature>
<dbReference type="PROSITE" id="PS50297">
    <property type="entry name" value="ANK_REP_REGION"/>
    <property type="match status" value="2"/>
</dbReference>
<sequence length="397" mass="45378">MDQDDDQSCLIQLKALYEEIDWDFLFAELEQLLVPLIECWKGQLPNIRDIFSTGEVDLLLKECILYDISPRSVVDFLIRAGYKDEPPVDEDGKPLLRRTTPLHDLFIRSARDAEQEKTRELVRELFKIYDRFDANHAEERTGVTHFHVALSFGFYDLVEKFRELGPDPLLNGNPPLHWAFEKRKEEAFEWLLRNGADPNSVNEEKSTTLHLICKSKSITICDWAKTLFEICKEDGRTVQVNPQDRLLNTPLHLACSGSPNILMCSLLLKEGADPSLVNSEGSTALHLACKHRRGQDVAIMISETWDDNRRIIQLVNARDRAGNTPLHLAMPCAHKSFIKWLLEKGADPTATNATGLNPQHFIFIRVDDDKDSVRKLFEIGQEKDEEMQVDAQDDTGI</sequence>
<evidence type="ECO:0000256" key="2">
    <source>
        <dbReference type="ARBA" id="ARBA00023043"/>
    </source>
</evidence>
<dbReference type="OrthoDB" id="7459427at2759"/>
<protein>
    <submittedName>
        <fullName evidence="4">Uncharacterized protein</fullName>
    </submittedName>
</protein>
<feature type="repeat" description="ANK" evidence="3">
    <location>
        <begin position="321"/>
        <end position="353"/>
    </location>
</feature>
<evidence type="ECO:0000256" key="3">
    <source>
        <dbReference type="PROSITE-ProRule" id="PRU00023"/>
    </source>
</evidence>
<dbReference type="InterPro" id="IPR036770">
    <property type="entry name" value="Ankyrin_rpt-contain_sf"/>
</dbReference>
<dbReference type="SUPFAM" id="SSF48403">
    <property type="entry name" value="Ankyrin repeat"/>
    <property type="match status" value="1"/>
</dbReference>
<accession>A0A6H5IM16</accession>
<evidence type="ECO:0000313" key="5">
    <source>
        <dbReference type="Proteomes" id="UP000479190"/>
    </source>
</evidence>
<dbReference type="SMART" id="SM00248">
    <property type="entry name" value="ANK"/>
    <property type="match status" value="5"/>
</dbReference>
<dbReference type="PANTHER" id="PTHR24134:SF9">
    <property type="entry name" value="ANKYRIN REPEAT AND SOCS BOX PROTEIN 8"/>
    <property type="match status" value="1"/>
</dbReference>
<proteinExistence type="predicted"/>
<evidence type="ECO:0000313" key="4">
    <source>
        <dbReference type="EMBL" id="CAB0038672.1"/>
    </source>
</evidence>
<dbReference type="PANTHER" id="PTHR24134">
    <property type="entry name" value="ANKYRIN REPEAT-CONTAINING PROTEIN DDB_G0279043"/>
    <property type="match status" value="1"/>
</dbReference>
<organism evidence="4 5">
    <name type="scientific">Trichogramma brassicae</name>
    <dbReference type="NCBI Taxonomy" id="86971"/>
    <lineage>
        <taxon>Eukaryota</taxon>
        <taxon>Metazoa</taxon>
        <taxon>Ecdysozoa</taxon>
        <taxon>Arthropoda</taxon>
        <taxon>Hexapoda</taxon>
        <taxon>Insecta</taxon>
        <taxon>Pterygota</taxon>
        <taxon>Neoptera</taxon>
        <taxon>Endopterygota</taxon>
        <taxon>Hymenoptera</taxon>
        <taxon>Apocrita</taxon>
        <taxon>Proctotrupomorpha</taxon>
        <taxon>Chalcidoidea</taxon>
        <taxon>Trichogrammatidae</taxon>
        <taxon>Trichogramma</taxon>
    </lineage>
</organism>
<dbReference type="InterPro" id="IPR002110">
    <property type="entry name" value="Ankyrin_rpt"/>
</dbReference>
<keyword evidence="5" id="KW-1185">Reference proteome</keyword>
<dbReference type="PROSITE" id="PS50088">
    <property type="entry name" value="ANK_REPEAT"/>
    <property type="match status" value="3"/>
</dbReference>
<dbReference type="Proteomes" id="UP000479190">
    <property type="component" value="Unassembled WGS sequence"/>
</dbReference>
<name>A0A6H5IM16_9HYME</name>
<keyword evidence="2 3" id="KW-0040">ANK repeat</keyword>
<dbReference type="Pfam" id="PF12796">
    <property type="entry name" value="Ank_2"/>
    <property type="match status" value="2"/>
</dbReference>
<dbReference type="AlphaFoldDB" id="A0A6H5IM16"/>
<evidence type="ECO:0000256" key="1">
    <source>
        <dbReference type="ARBA" id="ARBA00022737"/>
    </source>
</evidence>
<feature type="repeat" description="ANK" evidence="3">
    <location>
        <begin position="171"/>
        <end position="203"/>
    </location>
</feature>
<gene>
    <name evidence="4" type="ORF">TBRA_LOCUS10445</name>
</gene>